<comment type="subcellular location">
    <subcellularLocation>
        <location evidence="1">Cell outer membrane</location>
    </subcellularLocation>
</comment>
<evidence type="ECO:0000256" key="1">
    <source>
        <dbReference type="ARBA" id="ARBA00004442"/>
    </source>
</evidence>
<gene>
    <name evidence="9" type="ORF">JQ615_39300</name>
</gene>
<evidence type="ECO:0000313" key="9">
    <source>
        <dbReference type="EMBL" id="MBR0801412.1"/>
    </source>
</evidence>
<feature type="signal peptide" evidence="8">
    <location>
        <begin position="1"/>
        <end position="27"/>
    </location>
</feature>
<dbReference type="Gene3D" id="1.20.1600.10">
    <property type="entry name" value="Outer membrane efflux proteins (OEP)"/>
    <property type="match status" value="1"/>
</dbReference>
<dbReference type="PANTHER" id="PTHR30026">
    <property type="entry name" value="OUTER MEMBRANE PROTEIN TOLC"/>
    <property type="match status" value="1"/>
</dbReference>
<keyword evidence="8" id="KW-0732">Signal</keyword>
<evidence type="ECO:0000256" key="6">
    <source>
        <dbReference type="ARBA" id="ARBA00023136"/>
    </source>
</evidence>
<reference evidence="10" key="1">
    <citation type="journal article" date="2021" name="ISME J.">
        <title>Evolutionary origin and ecological implication of a unique nif island in free-living Bradyrhizobium lineages.</title>
        <authorList>
            <person name="Tao J."/>
        </authorList>
    </citation>
    <scope>NUCLEOTIDE SEQUENCE [LARGE SCALE GENOMIC DNA]</scope>
    <source>
        <strain evidence="10">SZCCT0434</strain>
    </source>
</reference>
<dbReference type="InterPro" id="IPR010130">
    <property type="entry name" value="T1SS_OMP_TolC"/>
</dbReference>
<sequence length="460" mass="49295">MHGVKVITAAAIAVLLTAEMGPTAALADTIEAALVRAYQNNPQLNAQRAQVRATDENVPQALSGYRPRAALTASGGYQYSDDKLSVDGTPISGSQAPRSVGVTVNQSLFNAQNAPKVRAAESQVSSAREGLRVLEQTVILNAATIYMDYLRDSAIVEVQRSNTRVLEQTLKQTQDRFNVGEVTRTDVAQSEAQLAAGKTQQLQAESNLTTTRSNFRRIIGNEPQNLAPGSPVDRFLPSTLPAAVELSLTQNPNVTAAMFGVDINFLQQKVAEGALLPTVGLALSATQAVDQQLTVYRAFTTSAQVQVSVPIYQGGGEYSLIRQSKESLAQQRLVLEQTRDQARANTVTAWGQLVAGKAQVASAQSQVTASEIALNGVREEAKAGQRTTLDVLNAQQALVNARNALVTAQHDRVVASYNVLNAIGRLAPQVLGLKTNVYDPSVHYQQVRDSWAGVRTPDGR</sequence>
<organism evidence="9 10">
    <name type="scientific">Bradyrhizobium jicamae</name>
    <dbReference type="NCBI Taxonomy" id="280332"/>
    <lineage>
        <taxon>Bacteria</taxon>
        <taxon>Pseudomonadati</taxon>
        <taxon>Pseudomonadota</taxon>
        <taxon>Alphaproteobacteria</taxon>
        <taxon>Hyphomicrobiales</taxon>
        <taxon>Nitrobacteraceae</taxon>
        <taxon>Bradyrhizobium</taxon>
    </lineage>
</organism>
<keyword evidence="4" id="KW-1134">Transmembrane beta strand</keyword>
<keyword evidence="5" id="KW-0812">Transmembrane</keyword>
<dbReference type="EMBL" id="JAFCJH010000081">
    <property type="protein sequence ID" value="MBR0801412.1"/>
    <property type="molecule type" value="Genomic_DNA"/>
</dbReference>
<comment type="caution">
    <text evidence="9">The sequence shown here is derived from an EMBL/GenBank/DDBJ whole genome shotgun (WGS) entry which is preliminary data.</text>
</comment>
<dbReference type="RefSeq" id="WP_212398458.1">
    <property type="nucleotide sequence ID" value="NZ_JAFCJH010000081.1"/>
</dbReference>
<name>A0ABS5FX37_9BRAD</name>
<evidence type="ECO:0000256" key="4">
    <source>
        <dbReference type="ARBA" id="ARBA00022452"/>
    </source>
</evidence>
<dbReference type="Pfam" id="PF02321">
    <property type="entry name" value="OEP"/>
    <property type="match status" value="2"/>
</dbReference>
<keyword evidence="3" id="KW-0813">Transport</keyword>
<keyword evidence="10" id="KW-1185">Reference proteome</keyword>
<evidence type="ECO:0000313" key="10">
    <source>
        <dbReference type="Proteomes" id="UP001315278"/>
    </source>
</evidence>
<keyword evidence="6" id="KW-0472">Membrane</keyword>
<feature type="chain" id="PRO_5045796775" evidence="8">
    <location>
        <begin position="28"/>
        <end position="460"/>
    </location>
</feature>
<dbReference type="SUPFAM" id="SSF56954">
    <property type="entry name" value="Outer membrane efflux proteins (OEP)"/>
    <property type="match status" value="1"/>
</dbReference>
<evidence type="ECO:0000256" key="7">
    <source>
        <dbReference type="ARBA" id="ARBA00023237"/>
    </source>
</evidence>
<comment type="similarity">
    <text evidence="2">Belongs to the outer membrane factor (OMF) (TC 1.B.17) family.</text>
</comment>
<accession>A0ABS5FX37</accession>
<protein>
    <submittedName>
        <fullName evidence="9">TolC family outer membrane protein</fullName>
    </submittedName>
</protein>
<proteinExistence type="inferred from homology"/>
<dbReference type="NCBIfam" id="TIGR01844">
    <property type="entry name" value="type_I_sec_TolC"/>
    <property type="match status" value="1"/>
</dbReference>
<dbReference type="PANTHER" id="PTHR30026:SF22">
    <property type="entry name" value="OUTER MEMBRANE EFFLUX PROTEIN"/>
    <property type="match status" value="1"/>
</dbReference>
<keyword evidence="7" id="KW-0998">Cell outer membrane</keyword>
<evidence type="ECO:0000256" key="8">
    <source>
        <dbReference type="SAM" id="SignalP"/>
    </source>
</evidence>
<dbReference type="Proteomes" id="UP001315278">
    <property type="component" value="Unassembled WGS sequence"/>
</dbReference>
<dbReference type="InterPro" id="IPR003423">
    <property type="entry name" value="OMP_efflux"/>
</dbReference>
<dbReference type="InterPro" id="IPR051906">
    <property type="entry name" value="TolC-like"/>
</dbReference>
<evidence type="ECO:0000256" key="5">
    <source>
        <dbReference type="ARBA" id="ARBA00022692"/>
    </source>
</evidence>
<evidence type="ECO:0000256" key="2">
    <source>
        <dbReference type="ARBA" id="ARBA00007613"/>
    </source>
</evidence>
<evidence type="ECO:0000256" key="3">
    <source>
        <dbReference type="ARBA" id="ARBA00022448"/>
    </source>
</evidence>